<sequence>PSNILKLHSDPQKVKKLMVTHHQIKITKLTKSNLSGYVKTDFGVFFTEFDTDIGIRCSCGFQNGISNNEQLTFEFCDHITALLLHLINIPDNNFQKYVSDIVPKSVKNQYILNYLFEKGLITKRDNGTIKCSQFGKLIIRLYLYPVSGVLIQYKLENAAIETFQDLAKEAYEVLKAELKVRDYRLLQPILEWCDEEPLDDI</sequence>
<feature type="non-terminal residue" evidence="2">
    <location>
        <position position="1"/>
    </location>
</feature>
<dbReference type="PROSITE" id="PS50966">
    <property type="entry name" value="ZF_SWIM"/>
    <property type="match status" value="1"/>
</dbReference>
<reference evidence="2" key="1">
    <citation type="journal article" date="2014" name="Front. Microbiol.">
        <title>High frequency of phylogenetically diverse reductive dehalogenase-homologous genes in deep subseafloor sedimentary metagenomes.</title>
        <authorList>
            <person name="Kawai M."/>
            <person name="Futagami T."/>
            <person name="Toyoda A."/>
            <person name="Takaki Y."/>
            <person name="Nishi S."/>
            <person name="Hori S."/>
            <person name="Arai W."/>
            <person name="Tsubouchi T."/>
            <person name="Morono Y."/>
            <person name="Uchiyama I."/>
            <person name="Ito T."/>
            <person name="Fujiyama A."/>
            <person name="Inagaki F."/>
            <person name="Takami H."/>
        </authorList>
    </citation>
    <scope>NUCLEOTIDE SEQUENCE</scope>
    <source>
        <strain evidence="2">Expedition CK06-06</strain>
    </source>
</reference>
<organism evidence="2">
    <name type="scientific">marine sediment metagenome</name>
    <dbReference type="NCBI Taxonomy" id="412755"/>
    <lineage>
        <taxon>unclassified sequences</taxon>
        <taxon>metagenomes</taxon>
        <taxon>ecological metagenomes</taxon>
    </lineage>
</organism>
<dbReference type="GO" id="GO:0008270">
    <property type="term" value="F:zinc ion binding"/>
    <property type="evidence" value="ECO:0007669"/>
    <property type="project" value="InterPro"/>
</dbReference>
<protein>
    <recommendedName>
        <fullName evidence="1">SWIM-type domain-containing protein</fullName>
    </recommendedName>
</protein>
<accession>X1K3A6</accession>
<dbReference type="Gene3D" id="1.10.3380.30">
    <property type="match status" value="1"/>
</dbReference>
<dbReference type="InterPro" id="IPR007527">
    <property type="entry name" value="Znf_SWIM"/>
</dbReference>
<evidence type="ECO:0000313" key="2">
    <source>
        <dbReference type="EMBL" id="GAH76543.1"/>
    </source>
</evidence>
<dbReference type="AlphaFoldDB" id="X1K3A6"/>
<feature type="non-terminal residue" evidence="2">
    <location>
        <position position="201"/>
    </location>
</feature>
<proteinExistence type="predicted"/>
<evidence type="ECO:0000259" key="1">
    <source>
        <dbReference type="PROSITE" id="PS50966"/>
    </source>
</evidence>
<feature type="domain" description="SWIM-type" evidence="1">
    <location>
        <begin position="42"/>
        <end position="87"/>
    </location>
</feature>
<gene>
    <name evidence="2" type="ORF">S03H2_65735</name>
</gene>
<name>X1K3A6_9ZZZZ</name>
<dbReference type="EMBL" id="BARU01042839">
    <property type="protein sequence ID" value="GAH76543.1"/>
    <property type="molecule type" value="Genomic_DNA"/>
</dbReference>
<comment type="caution">
    <text evidence="2">The sequence shown here is derived from an EMBL/GenBank/DDBJ whole genome shotgun (WGS) entry which is preliminary data.</text>
</comment>